<dbReference type="Gene3D" id="3.40.50.620">
    <property type="entry name" value="HUPs"/>
    <property type="match status" value="1"/>
</dbReference>
<dbReference type="GO" id="GO:0008270">
    <property type="term" value="F:zinc ion binding"/>
    <property type="evidence" value="ECO:0007669"/>
    <property type="project" value="UniProtKB-UniRule"/>
</dbReference>
<dbReference type="GO" id="GO:0005524">
    <property type="term" value="F:ATP binding"/>
    <property type="evidence" value="ECO:0007669"/>
    <property type="project" value="UniProtKB-KW"/>
</dbReference>
<gene>
    <name evidence="7" type="primary">gluQ</name>
    <name evidence="10" type="ORF">MPL1_02888</name>
</gene>
<dbReference type="NCBIfam" id="NF004314">
    <property type="entry name" value="PRK05710.1-3"/>
    <property type="match status" value="1"/>
</dbReference>
<dbReference type="PANTHER" id="PTHR43311:SF1">
    <property type="entry name" value="GLUTAMYL-Q TRNA(ASP) SYNTHETASE"/>
    <property type="match status" value="1"/>
</dbReference>
<keyword evidence="1 7" id="KW-0436">Ligase</keyword>
<feature type="binding site" evidence="7">
    <location>
        <position position="207"/>
    </location>
    <ligand>
        <name>L-glutamate</name>
        <dbReference type="ChEBI" id="CHEBI:29985"/>
    </ligand>
</feature>
<dbReference type="Pfam" id="PF00749">
    <property type="entry name" value="tRNA-synt_1c"/>
    <property type="match status" value="1"/>
</dbReference>
<evidence type="ECO:0000256" key="7">
    <source>
        <dbReference type="HAMAP-Rule" id="MF_01428"/>
    </source>
</evidence>
<dbReference type="GO" id="GO:0006424">
    <property type="term" value="P:glutamyl-tRNA aminoacylation"/>
    <property type="evidence" value="ECO:0007669"/>
    <property type="project" value="InterPro"/>
</dbReference>
<dbReference type="InterPro" id="IPR049940">
    <property type="entry name" value="GluQ/Sye"/>
</dbReference>
<evidence type="ECO:0000256" key="8">
    <source>
        <dbReference type="RuleBase" id="RU363037"/>
    </source>
</evidence>
<dbReference type="GO" id="GO:0005829">
    <property type="term" value="C:cytosol"/>
    <property type="evidence" value="ECO:0007669"/>
    <property type="project" value="TreeGrafter"/>
</dbReference>
<dbReference type="InterPro" id="IPR000924">
    <property type="entry name" value="Glu/Gln-tRNA-synth"/>
</dbReference>
<feature type="binding site" evidence="7">
    <location>
        <position position="225"/>
    </location>
    <ligand>
        <name>L-glutamate</name>
        <dbReference type="ChEBI" id="CHEBI:29985"/>
    </ligand>
</feature>
<dbReference type="PRINTS" id="PR00987">
    <property type="entry name" value="TRNASYNTHGLU"/>
</dbReference>
<feature type="domain" description="Glutamyl/glutaminyl-tRNA synthetase class Ib catalytic" evidence="9">
    <location>
        <begin position="37"/>
        <end position="278"/>
    </location>
</feature>
<dbReference type="InterPro" id="IPR022380">
    <property type="entry name" value="Glu-Q_tRNA(Asp)_Synthase"/>
</dbReference>
<dbReference type="FunFam" id="3.40.50.620:FF:000093">
    <property type="entry name" value="Glutamyl-Q tRNA(Asp) synthetase"/>
    <property type="match status" value="1"/>
</dbReference>
<keyword evidence="3 7" id="KW-0547">Nucleotide-binding</keyword>
<comment type="similarity">
    <text evidence="7">Belongs to the class-I aminoacyl-tRNA synthetase family. GluQ subfamily.</text>
</comment>
<sequence>MHVDLSLDWETLTDIATFCHLSDATQGMTSDLTPIGRFAPSPTGPLHFGSLVAASASYLDARSKEGKWLVRMEDVDKSREQAGAADAILQALEIFGFEWDGEILWQSQRTEIYQAVLDQLKQTGLVYPCGCTRREIVASARLGLDGLIYPGFCREGLKNGKQARAWRLQVNHQPVSFRDQIQGDICHDLAANVGDFVLKRADGFFAYQLAVVVDDAEQGVTDVVRGADLLDSTTRQIFLQQQLGFHTPRYAHITVATDAAGLKLSKQNRAPALALSNVNQQLIKAFEFLGLEGEQFDIQMPLNELWQTAISLWRIDAIKAARQDVC</sequence>
<keyword evidence="4 7" id="KW-0862">Zinc</keyword>
<dbReference type="SUPFAM" id="SSF52374">
    <property type="entry name" value="Nucleotidylyl transferase"/>
    <property type="match status" value="1"/>
</dbReference>
<evidence type="ECO:0000256" key="1">
    <source>
        <dbReference type="ARBA" id="ARBA00022598"/>
    </source>
</evidence>
<evidence type="ECO:0000256" key="5">
    <source>
        <dbReference type="ARBA" id="ARBA00022840"/>
    </source>
</evidence>
<dbReference type="HAMAP" id="MF_01428">
    <property type="entry name" value="Glu_Q_tRNA_synth"/>
    <property type="match status" value="1"/>
</dbReference>
<dbReference type="GO" id="GO:0004818">
    <property type="term" value="F:glutamate-tRNA ligase activity"/>
    <property type="evidence" value="ECO:0007669"/>
    <property type="project" value="TreeGrafter"/>
</dbReference>
<evidence type="ECO:0000256" key="3">
    <source>
        <dbReference type="ARBA" id="ARBA00022741"/>
    </source>
</evidence>
<organism evidence="10 11">
    <name type="scientific">Methylophaga lonarensis MPL</name>
    <dbReference type="NCBI Taxonomy" id="1286106"/>
    <lineage>
        <taxon>Bacteria</taxon>
        <taxon>Pseudomonadati</taxon>
        <taxon>Pseudomonadota</taxon>
        <taxon>Gammaproteobacteria</taxon>
        <taxon>Thiotrichales</taxon>
        <taxon>Piscirickettsiaceae</taxon>
        <taxon>Methylophaga</taxon>
    </lineage>
</organism>
<evidence type="ECO:0000256" key="4">
    <source>
        <dbReference type="ARBA" id="ARBA00022833"/>
    </source>
</evidence>
<feature type="binding site" evidence="7">
    <location>
        <begin position="37"/>
        <end position="41"/>
    </location>
    <ligand>
        <name>L-glutamate</name>
        <dbReference type="ChEBI" id="CHEBI:29985"/>
    </ligand>
</feature>
<keyword evidence="8" id="KW-0648">Protein biosynthesis</keyword>
<feature type="short sequence motif" description="'KMSKS' region" evidence="7">
    <location>
        <begin position="263"/>
        <end position="267"/>
    </location>
</feature>
<dbReference type="EMBL" id="APHR01000013">
    <property type="protein sequence ID" value="EMR13841.1"/>
    <property type="molecule type" value="Genomic_DNA"/>
</dbReference>
<keyword evidence="6 7" id="KW-0030">Aminoacyl-tRNA synthetase</keyword>
<evidence type="ECO:0000313" key="10">
    <source>
        <dbReference type="EMBL" id="EMR13841.1"/>
    </source>
</evidence>
<feature type="short sequence motif" description="'HIGH' region" evidence="7">
    <location>
        <begin position="40"/>
        <end position="50"/>
    </location>
</feature>
<evidence type="ECO:0000256" key="6">
    <source>
        <dbReference type="ARBA" id="ARBA00023146"/>
    </source>
</evidence>
<keyword evidence="11" id="KW-1185">Reference proteome</keyword>
<name>M7P2W1_9GAMM</name>
<feature type="binding site" evidence="7">
    <location>
        <position position="266"/>
    </location>
    <ligand>
        <name>ATP</name>
        <dbReference type="ChEBI" id="CHEBI:30616"/>
    </ligand>
</feature>
<feature type="binding site" evidence="7">
    <location>
        <position position="73"/>
    </location>
    <ligand>
        <name>L-glutamate</name>
        <dbReference type="ChEBI" id="CHEBI:29985"/>
    </ligand>
</feature>
<evidence type="ECO:0000313" key="11">
    <source>
        <dbReference type="Proteomes" id="UP000012019"/>
    </source>
</evidence>
<protein>
    <recommendedName>
        <fullName evidence="7">Glutamyl-Q tRNA(Asp) synthetase</fullName>
        <shortName evidence="7">Glu-Q-RSs</shortName>
        <ecNumber evidence="7">6.1.1.-</ecNumber>
    </recommendedName>
</protein>
<dbReference type="NCBIfam" id="NF004313">
    <property type="entry name" value="PRK05710.1-2"/>
    <property type="match status" value="1"/>
</dbReference>
<feature type="binding site" evidence="7">
    <location>
        <position position="149"/>
    </location>
    <ligand>
        <name>Zn(2+)</name>
        <dbReference type="ChEBI" id="CHEBI:29105"/>
    </ligand>
</feature>
<comment type="caution">
    <text evidence="10">The sequence shown here is derived from an EMBL/GenBank/DDBJ whole genome shotgun (WGS) entry which is preliminary data.</text>
</comment>
<feature type="binding site" evidence="7">
    <location>
        <position position="153"/>
    </location>
    <ligand>
        <name>Zn(2+)</name>
        <dbReference type="ChEBI" id="CHEBI:29105"/>
    </ligand>
</feature>
<comment type="function">
    <text evidence="7">Catalyzes the tRNA-independent activation of glutamate in presence of ATP and the subsequent transfer of glutamate onto a tRNA(Asp). Glutamate is transferred on the 2-amino-5-(4,5-dihydroxy-2-cyclopenten-1-yl) moiety of the queuosine in the wobble position of the QUC anticodon.</text>
</comment>
<dbReference type="Proteomes" id="UP000012019">
    <property type="component" value="Unassembled WGS sequence"/>
</dbReference>
<dbReference type="InterPro" id="IPR014729">
    <property type="entry name" value="Rossmann-like_a/b/a_fold"/>
</dbReference>
<dbReference type="InterPro" id="IPR020058">
    <property type="entry name" value="Glu/Gln-tRNA-synth_Ib_cat-dom"/>
</dbReference>
<evidence type="ECO:0000256" key="2">
    <source>
        <dbReference type="ARBA" id="ARBA00022723"/>
    </source>
</evidence>
<dbReference type="PANTHER" id="PTHR43311">
    <property type="entry name" value="GLUTAMATE--TRNA LIGASE"/>
    <property type="match status" value="1"/>
</dbReference>
<comment type="cofactor">
    <cofactor evidence="7">
        <name>Zn(2+)</name>
        <dbReference type="ChEBI" id="CHEBI:29105"/>
    </cofactor>
    <text evidence="7">Binds 1 zinc ion per subunit.</text>
</comment>
<feature type="binding site" evidence="7">
    <location>
        <position position="129"/>
    </location>
    <ligand>
        <name>Zn(2+)</name>
        <dbReference type="ChEBI" id="CHEBI:29105"/>
    </ligand>
</feature>
<dbReference type="NCBIfam" id="TIGR03838">
    <property type="entry name" value="queuosine_YadB"/>
    <property type="match status" value="1"/>
</dbReference>
<dbReference type="GO" id="GO:0006400">
    <property type="term" value="P:tRNA modification"/>
    <property type="evidence" value="ECO:0007669"/>
    <property type="project" value="InterPro"/>
</dbReference>
<dbReference type="PATRIC" id="fig|1286106.3.peg.574"/>
<dbReference type="AlphaFoldDB" id="M7P2W1"/>
<accession>M7P2W1</accession>
<feature type="binding site" evidence="7">
    <location>
        <position position="131"/>
    </location>
    <ligand>
        <name>Zn(2+)</name>
        <dbReference type="ChEBI" id="CHEBI:29105"/>
    </ligand>
</feature>
<keyword evidence="5 7" id="KW-0067">ATP-binding</keyword>
<keyword evidence="2 7" id="KW-0479">Metal-binding</keyword>
<evidence type="ECO:0000259" key="9">
    <source>
        <dbReference type="Pfam" id="PF00749"/>
    </source>
</evidence>
<dbReference type="EC" id="6.1.1.-" evidence="7"/>
<reference evidence="10 11" key="1">
    <citation type="journal article" date="2013" name="Genome Announc.">
        <title>Draft Genome Sequence of Methylophaga lonarensis MPLT, a Haloalkaliphilic (Non-Methane-Utilizing) Methylotroph.</title>
        <authorList>
            <person name="Shetty S.A."/>
            <person name="Marathe N.P."/>
            <person name="Munot H."/>
            <person name="Antony C.P."/>
            <person name="Dhotre D.P."/>
            <person name="Murrell J.C."/>
            <person name="Shouche Y.S."/>
        </authorList>
    </citation>
    <scope>NUCLEOTIDE SEQUENCE [LARGE SCALE GENOMIC DNA]</scope>
    <source>
        <strain evidence="10 11">MPL</strain>
    </source>
</reference>
<dbReference type="eggNOG" id="COG0008">
    <property type="taxonomic scope" value="Bacteria"/>
</dbReference>
<dbReference type="STRING" id="1286106.MPL1_02888"/>
<proteinExistence type="inferred from homology"/>